<evidence type="ECO:0000256" key="8">
    <source>
        <dbReference type="SAM" id="MobiDB-lite"/>
    </source>
</evidence>
<evidence type="ECO:0000256" key="3">
    <source>
        <dbReference type="ARBA" id="ARBA00023125"/>
    </source>
</evidence>
<dbReference type="GO" id="GO:0003677">
    <property type="term" value="F:DNA binding"/>
    <property type="evidence" value="ECO:0007669"/>
    <property type="project" value="UniProtKB-KW"/>
</dbReference>
<dbReference type="InterPro" id="IPR001471">
    <property type="entry name" value="AP2/ERF_dom"/>
</dbReference>
<dbReference type="Pfam" id="PF00847">
    <property type="entry name" value="AP2"/>
    <property type="match status" value="1"/>
</dbReference>
<gene>
    <name evidence="10" type="ORF">Acr_28g0010540</name>
</gene>
<keyword evidence="3" id="KW-0238">DNA-binding</keyword>
<keyword evidence="6" id="KW-0539">Nucleus</keyword>
<keyword evidence="2" id="KW-0805">Transcription regulation</keyword>
<dbReference type="Gene3D" id="3.30.730.10">
    <property type="entry name" value="AP2/ERF domain"/>
    <property type="match status" value="1"/>
</dbReference>
<feature type="domain" description="AP2/ERF" evidence="9">
    <location>
        <begin position="38"/>
        <end position="95"/>
    </location>
</feature>
<evidence type="ECO:0000256" key="6">
    <source>
        <dbReference type="ARBA" id="ARBA00023242"/>
    </source>
</evidence>
<dbReference type="OrthoDB" id="676764at2759"/>
<keyword evidence="4" id="KW-0010">Activator</keyword>
<dbReference type="Proteomes" id="UP000585474">
    <property type="component" value="Unassembled WGS sequence"/>
</dbReference>
<proteinExistence type="inferred from homology"/>
<dbReference type="GO" id="GO:0005634">
    <property type="term" value="C:nucleus"/>
    <property type="evidence" value="ECO:0007669"/>
    <property type="project" value="UniProtKB-SubCell"/>
</dbReference>
<evidence type="ECO:0000256" key="4">
    <source>
        <dbReference type="ARBA" id="ARBA00023159"/>
    </source>
</evidence>
<dbReference type="PANTHER" id="PTHR31839">
    <property type="entry name" value="DEHYDRATION-RESPONSIVE ELEMENT-BINDING PROTEIN 1D"/>
    <property type="match status" value="1"/>
</dbReference>
<protein>
    <submittedName>
        <fullName evidence="10">Dehydration response element B1A</fullName>
    </submittedName>
</protein>
<feature type="region of interest" description="Disordered" evidence="8">
    <location>
        <begin position="1"/>
        <end position="30"/>
    </location>
</feature>
<dbReference type="InterPro" id="IPR045277">
    <property type="entry name" value="DRE1A-I"/>
</dbReference>
<feature type="compositionally biased region" description="Low complexity" evidence="8">
    <location>
        <begin position="8"/>
        <end position="18"/>
    </location>
</feature>
<organism evidence="10 11">
    <name type="scientific">Actinidia rufa</name>
    <dbReference type="NCBI Taxonomy" id="165716"/>
    <lineage>
        <taxon>Eukaryota</taxon>
        <taxon>Viridiplantae</taxon>
        <taxon>Streptophyta</taxon>
        <taxon>Embryophyta</taxon>
        <taxon>Tracheophyta</taxon>
        <taxon>Spermatophyta</taxon>
        <taxon>Magnoliopsida</taxon>
        <taxon>eudicotyledons</taxon>
        <taxon>Gunneridae</taxon>
        <taxon>Pentapetalae</taxon>
        <taxon>asterids</taxon>
        <taxon>Ericales</taxon>
        <taxon>Actinidiaceae</taxon>
        <taxon>Actinidia</taxon>
    </lineage>
</organism>
<evidence type="ECO:0000313" key="10">
    <source>
        <dbReference type="EMBL" id="GFZ20349.1"/>
    </source>
</evidence>
<accession>A0A7J0HB95</accession>
<keyword evidence="11" id="KW-1185">Reference proteome</keyword>
<evidence type="ECO:0000256" key="5">
    <source>
        <dbReference type="ARBA" id="ARBA00023163"/>
    </source>
</evidence>
<evidence type="ECO:0000259" key="9">
    <source>
        <dbReference type="PROSITE" id="PS51032"/>
    </source>
</evidence>
<dbReference type="CDD" id="cd00018">
    <property type="entry name" value="AP2"/>
    <property type="match status" value="1"/>
</dbReference>
<comment type="similarity">
    <text evidence="7">Belongs to the AP2/ERF transcription factor family. ERF subfamily.</text>
</comment>
<dbReference type="InterPro" id="IPR036955">
    <property type="entry name" value="AP2/ERF_dom_sf"/>
</dbReference>
<dbReference type="SUPFAM" id="SSF54171">
    <property type="entry name" value="DNA-binding domain"/>
    <property type="match status" value="1"/>
</dbReference>
<sequence>MNFEDESSTASSPSSPLPIVSQKRKAGRKKFKMTRHPVYRGIRRRNGNKWVCEVRELNKNSRIWLGTLPSPEMTAQAHDVAALALCGRNAHLNFPTPPRSFPRAKSASNWDIRLASVHAAKAFPFSPPSCSSSTNFSSDESTCDAEASVSLCTLTHSIVPRKSPVLASQDSCIEIPTKSYTEECIETERHDFFRTENPCSRNTSFRNAVIHCSPSVKCQKNSVVEPIMVDSSNFESHKIDIEHFSSDSTCFEGSNSVFSDPLVPVFVDEEELFNMPALLDSMAEGLLLTPPAMKTGFNWGDMDDGHHMDLLLW</sequence>
<keyword evidence="5" id="KW-0804">Transcription</keyword>
<comment type="subcellular location">
    <subcellularLocation>
        <location evidence="1">Nucleus</location>
    </subcellularLocation>
</comment>
<comment type="caution">
    <text evidence="10">The sequence shown here is derived from an EMBL/GenBank/DDBJ whole genome shotgun (WGS) entry which is preliminary data.</text>
</comment>
<name>A0A7J0HB95_9ERIC</name>
<dbReference type="PRINTS" id="PR00367">
    <property type="entry name" value="ETHRSPELEMNT"/>
</dbReference>
<dbReference type="PROSITE" id="PS51032">
    <property type="entry name" value="AP2_ERF"/>
    <property type="match status" value="1"/>
</dbReference>
<dbReference type="AlphaFoldDB" id="A0A7J0HB95"/>
<evidence type="ECO:0000256" key="1">
    <source>
        <dbReference type="ARBA" id="ARBA00004123"/>
    </source>
</evidence>
<dbReference type="SMART" id="SM00380">
    <property type="entry name" value="AP2"/>
    <property type="match status" value="1"/>
</dbReference>
<dbReference type="InterPro" id="IPR016177">
    <property type="entry name" value="DNA-bd_dom_sf"/>
</dbReference>
<evidence type="ECO:0000256" key="2">
    <source>
        <dbReference type="ARBA" id="ARBA00023015"/>
    </source>
</evidence>
<dbReference type="GO" id="GO:0003700">
    <property type="term" value="F:DNA-binding transcription factor activity"/>
    <property type="evidence" value="ECO:0007669"/>
    <property type="project" value="InterPro"/>
</dbReference>
<reference evidence="10 11" key="1">
    <citation type="submission" date="2019-07" db="EMBL/GenBank/DDBJ databases">
        <title>De Novo Assembly of kiwifruit Actinidia rufa.</title>
        <authorList>
            <person name="Sugita-Konishi S."/>
            <person name="Sato K."/>
            <person name="Mori E."/>
            <person name="Abe Y."/>
            <person name="Kisaki G."/>
            <person name="Hamano K."/>
            <person name="Suezawa K."/>
            <person name="Otani M."/>
            <person name="Fukuda T."/>
            <person name="Manabe T."/>
            <person name="Gomi K."/>
            <person name="Tabuchi M."/>
            <person name="Akimitsu K."/>
            <person name="Kataoka I."/>
        </authorList>
    </citation>
    <scope>NUCLEOTIDE SEQUENCE [LARGE SCALE GENOMIC DNA]</scope>
    <source>
        <strain evidence="11">cv. Fuchu</strain>
    </source>
</reference>
<dbReference type="EMBL" id="BJWL01000028">
    <property type="protein sequence ID" value="GFZ20349.1"/>
    <property type="molecule type" value="Genomic_DNA"/>
</dbReference>
<dbReference type="PANTHER" id="PTHR31839:SF42">
    <property type="entry name" value="DEHYDRATION-RESPONSIVE ELEMENT-BINDING PROTEIN 1F"/>
    <property type="match status" value="1"/>
</dbReference>
<evidence type="ECO:0000313" key="11">
    <source>
        <dbReference type="Proteomes" id="UP000585474"/>
    </source>
</evidence>
<evidence type="ECO:0000256" key="7">
    <source>
        <dbReference type="ARBA" id="ARBA00024343"/>
    </source>
</evidence>